<evidence type="ECO:0008006" key="7">
    <source>
        <dbReference type="Google" id="ProtNLM"/>
    </source>
</evidence>
<evidence type="ECO:0000256" key="2">
    <source>
        <dbReference type="ARBA" id="ARBA00022801"/>
    </source>
</evidence>
<organism evidence="5 6">
    <name type="scientific">Enterococcus mundtii</name>
    <dbReference type="NCBI Taxonomy" id="53346"/>
    <lineage>
        <taxon>Bacteria</taxon>
        <taxon>Bacillati</taxon>
        <taxon>Bacillota</taxon>
        <taxon>Bacilli</taxon>
        <taxon>Lactobacillales</taxon>
        <taxon>Enterococcaceae</taxon>
        <taxon>Enterococcus</taxon>
    </lineage>
</organism>
<dbReference type="InterPro" id="IPR023365">
    <property type="entry name" value="Sortase_dom-sf"/>
</dbReference>
<protein>
    <recommendedName>
        <fullName evidence="7">Sortase</fullName>
    </recommendedName>
</protein>
<feature type="compositionally biased region" description="Polar residues" evidence="4">
    <location>
        <begin position="49"/>
        <end position="60"/>
    </location>
</feature>
<dbReference type="Pfam" id="PF04203">
    <property type="entry name" value="Sortase"/>
    <property type="match status" value="1"/>
</dbReference>
<sequence>MAVWSAVAFSAVAFACLGWYGVTHIESPSETEVITSNSFEQSSDSSQQATTGSYNRTGNDSTEEKEKESQKPASIENGGANEDFETMARPTIEQVNEAQKHLNEVSDQFVGKIEIPSIDLSLNILEGTTFQKMLYGATTLLPNQTIGKVNYALASHNMGVEGSMFTSIYKLKEGDSIYLTDSSGKTFHYQVTSNKVVDYQDTSCLNLTREPTVTLVTCQTVQDTPNRVIIQGELQSN</sequence>
<dbReference type="SUPFAM" id="SSF63817">
    <property type="entry name" value="Sortase"/>
    <property type="match status" value="1"/>
</dbReference>
<gene>
    <name evidence="5" type="ORF">EMU01_26140</name>
</gene>
<evidence type="ECO:0000256" key="4">
    <source>
        <dbReference type="SAM" id="MobiDB-lite"/>
    </source>
</evidence>
<reference evidence="5 6" key="1">
    <citation type="submission" date="2019-07" db="EMBL/GenBank/DDBJ databases">
        <title>Whole genome shotgun sequence of Enterococcus mundtii NBRC 100490.</title>
        <authorList>
            <person name="Hosoyama A."/>
            <person name="Uohara A."/>
            <person name="Ohji S."/>
            <person name="Ichikawa N."/>
        </authorList>
    </citation>
    <scope>NUCLEOTIDE SEQUENCE [LARGE SCALE GENOMIC DNA]</scope>
    <source>
        <strain evidence="5 6">NBRC 100490</strain>
    </source>
</reference>
<evidence type="ECO:0000313" key="5">
    <source>
        <dbReference type="EMBL" id="GEL81470.1"/>
    </source>
</evidence>
<feature type="region of interest" description="Disordered" evidence="4">
    <location>
        <begin position="33"/>
        <end position="83"/>
    </location>
</feature>
<dbReference type="EMBL" id="BJWA01000025">
    <property type="protein sequence ID" value="GEL81470.1"/>
    <property type="molecule type" value="Genomic_DNA"/>
</dbReference>
<keyword evidence="3" id="KW-0788">Thiol protease</keyword>
<feature type="compositionally biased region" description="Low complexity" evidence="4">
    <location>
        <begin position="36"/>
        <end position="48"/>
    </location>
</feature>
<keyword evidence="1" id="KW-0645">Protease</keyword>
<evidence type="ECO:0000313" key="6">
    <source>
        <dbReference type="Proteomes" id="UP000321175"/>
    </source>
</evidence>
<dbReference type="CDD" id="cd06165">
    <property type="entry name" value="Sortase_A"/>
    <property type="match status" value="1"/>
</dbReference>
<dbReference type="Gene3D" id="2.40.260.10">
    <property type="entry name" value="Sortase"/>
    <property type="match status" value="1"/>
</dbReference>
<dbReference type="NCBIfam" id="TIGR01076">
    <property type="entry name" value="sortase_fam"/>
    <property type="match status" value="1"/>
</dbReference>
<keyword evidence="6" id="KW-1185">Reference proteome</keyword>
<accession>A0ABQ0VFN9</accession>
<comment type="caution">
    <text evidence="5">The sequence shown here is derived from an EMBL/GenBank/DDBJ whole genome shotgun (WGS) entry which is preliminary data.</text>
</comment>
<evidence type="ECO:0000256" key="1">
    <source>
        <dbReference type="ARBA" id="ARBA00022670"/>
    </source>
</evidence>
<keyword evidence="2" id="KW-0378">Hydrolase</keyword>
<evidence type="ECO:0000256" key="3">
    <source>
        <dbReference type="ARBA" id="ARBA00022807"/>
    </source>
</evidence>
<proteinExistence type="predicted"/>
<dbReference type="InterPro" id="IPR005754">
    <property type="entry name" value="Sortase"/>
</dbReference>
<dbReference type="Proteomes" id="UP000321175">
    <property type="component" value="Unassembled WGS sequence"/>
</dbReference>
<dbReference type="InterPro" id="IPR042007">
    <property type="entry name" value="Sortase_A"/>
</dbReference>
<name>A0ABQ0VFN9_ENTMU</name>